<sequence>MSFGLSPSDIIKVVEISTRIYVAFKDANDNSEAQVEALVREFSAFHHCLVELEELMKEWGKPLPFVSLDFKDTLRKCEKTLKPYANHLVDNKKTTAKKIGYVIRYIGKEKEIDGLRKQITGHYQALQMCISFLQLRLHLEATKQTQRLLDSAPFRTMSLGGQMYSSNAFASSSRATHNALPAPSEADQLYKDWIIFNRWLKSEDERIALEAGRPLSFGSAPPVAPSGNVETAAVINHLRRELEDAIMIEDNKAKRIAMEKRANLAPSDAIRQEVRSMPPVPSRTYTLDTDFSGFSNPSMADSAATIRPNPTISPSVSPTSSPQIQQGDFGSVEWGNLSSSPHRTSSVSTNRSSFSTSGESRVSVSGTSTVGTTPEDHPLRPKVSATSLRTIALGQGALDWNKLCRKVDVERTSSKGVEHRECDVHWRYREDHGLSVRSVYRDDKDKIRVWTIQNFPATGPSIPLTTSLSEVDISMDFPRKSFGKLEKGYADIKYLFTDRRSASKLQTLLYTNNGQDAAELLFDRQVHSISSDKNKPECRNKNVRLWRRSEWHEGPNGMTEVDVLVILFYTSALSEDRAHWVEEPHYIFQWLEDSVYKKSSDKLELIFSKEPGKWTKDKLFKRHRSSKDAADPESPTTLTIRRTSTMNSTRSSVSVRSGKSDIFAGPSRVGNLNRFGYSELEIKFQNKQDRKEFLGIWKQYVKPLGYVE</sequence>
<feature type="compositionally biased region" description="Low complexity" evidence="1">
    <location>
        <begin position="308"/>
        <end position="322"/>
    </location>
</feature>
<organism evidence="2 3">
    <name type="scientific">Lojkania enalia</name>
    <dbReference type="NCBI Taxonomy" id="147567"/>
    <lineage>
        <taxon>Eukaryota</taxon>
        <taxon>Fungi</taxon>
        <taxon>Dikarya</taxon>
        <taxon>Ascomycota</taxon>
        <taxon>Pezizomycotina</taxon>
        <taxon>Dothideomycetes</taxon>
        <taxon>Pleosporomycetidae</taxon>
        <taxon>Pleosporales</taxon>
        <taxon>Pleosporales incertae sedis</taxon>
        <taxon>Lojkania</taxon>
    </lineage>
</organism>
<gene>
    <name evidence="2" type="ORF">CC78DRAFT_615090</name>
</gene>
<evidence type="ECO:0000313" key="2">
    <source>
        <dbReference type="EMBL" id="KAF2266280.1"/>
    </source>
</evidence>
<protein>
    <submittedName>
        <fullName evidence="2">Uncharacterized protein</fullName>
    </submittedName>
</protein>
<dbReference type="OrthoDB" id="4172108at2759"/>
<dbReference type="EMBL" id="ML986599">
    <property type="protein sequence ID" value="KAF2266280.1"/>
    <property type="molecule type" value="Genomic_DNA"/>
</dbReference>
<feature type="compositionally biased region" description="Low complexity" evidence="1">
    <location>
        <begin position="338"/>
        <end position="373"/>
    </location>
</feature>
<dbReference type="AlphaFoldDB" id="A0A9P4N1N2"/>
<proteinExistence type="predicted"/>
<evidence type="ECO:0000256" key="1">
    <source>
        <dbReference type="SAM" id="MobiDB-lite"/>
    </source>
</evidence>
<accession>A0A9P4N1N2</accession>
<feature type="region of interest" description="Disordered" evidence="1">
    <location>
        <begin position="300"/>
        <end position="381"/>
    </location>
</feature>
<evidence type="ECO:0000313" key="3">
    <source>
        <dbReference type="Proteomes" id="UP000800093"/>
    </source>
</evidence>
<name>A0A9P4N1N2_9PLEO</name>
<reference evidence="3" key="1">
    <citation type="journal article" date="2020" name="Stud. Mycol.">
        <title>101 Dothideomycetes genomes: A test case for predicting lifestyles and emergence of pathogens.</title>
        <authorList>
            <person name="Haridas S."/>
            <person name="Albert R."/>
            <person name="Binder M."/>
            <person name="Bloem J."/>
            <person name="LaButti K."/>
            <person name="Salamov A."/>
            <person name="Andreopoulos B."/>
            <person name="Baker S."/>
            <person name="Barry K."/>
            <person name="Bills G."/>
            <person name="Bluhm B."/>
            <person name="Cannon C."/>
            <person name="Castanera R."/>
            <person name="Culley D."/>
            <person name="Daum C."/>
            <person name="Ezra D."/>
            <person name="Gonzalez J."/>
            <person name="Henrissat B."/>
            <person name="Kuo A."/>
            <person name="Liang C."/>
            <person name="Lipzen A."/>
            <person name="Lutzoni F."/>
            <person name="Magnuson J."/>
            <person name="Mondo S."/>
            <person name="Nolan M."/>
            <person name="Ohm R."/>
            <person name="Pangilinan J."/>
            <person name="Park H.-J."/>
            <person name="Ramirez L."/>
            <person name="Alfaro M."/>
            <person name="Sun H."/>
            <person name="Tritt A."/>
            <person name="Yoshinaga Y."/>
            <person name="Zwiers L.-H."/>
            <person name="Turgeon B."/>
            <person name="Goodwin S."/>
            <person name="Spatafora J."/>
            <person name="Crous P."/>
            <person name="Grigoriev I."/>
        </authorList>
    </citation>
    <scope>NUCLEOTIDE SEQUENCE [LARGE SCALE GENOMIC DNA]</scope>
    <source>
        <strain evidence="3">CBS 304.66</strain>
    </source>
</reference>
<dbReference type="Proteomes" id="UP000800093">
    <property type="component" value="Unassembled WGS sequence"/>
</dbReference>
<keyword evidence="3" id="KW-1185">Reference proteome</keyword>
<comment type="caution">
    <text evidence="2">The sequence shown here is derived from an EMBL/GenBank/DDBJ whole genome shotgun (WGS) entry which is preliminary data.</text>
</comment>